<name>A0ACC0EU11_9BASI</name>
<reference evidence="1 2" key="3">
    <citation type="journal article" date="2022" name="Microbiol. Spectr.">
        <title>Folding features and dynamics of 3D genome architecture in plant fungal pathogens.</title>
        <authorList>
            <person name="Xia C."/>
        </authorList>
    </citation>
    <scope>NUCLEOTIDE SEQUENCE [LARGE SCALE GENOMIC DNA]</scope>
    <source>
        <strain evidence="1 2">93-210</strain>
    </source>
</reference>
<accession>A0ACC0EU11</accession>
<organism evidence="1 2">
    <name type="scientific">Puccinia striiformis f. sp. tritici</name>
    <dbReference type="NCBI Taxonomy" id="168172"/>
    <lineage>
        <taxon>Eukaryota</taxon>
        <taxon>Fungi</taxon>
        <taxon>Dikarya</taxon>
        <taxon>Basidiomycota</taxon>
        <taxon>Pucciniomycotina</taxon>
        <taxon>Pucciniomycetes</taxon>
        <taxon>Pucciniales</taxon>
        <taxon>Pucciniaceae</taxon>
        <taxon>Puccinia</taxon>
    </lineage>
</organism>
<reference evidence="2" key="2">
    <citation type="journal article" date="2018" name="Mol. Plant Microbe Interact.">
        <title>Genome sequence resources for the wheat stripe rust pathogen (Puccinia striiformis f. sp. tritici) and the barley stripe rust pathogen (Puccinia striiformis f. sp. hordei).</title>
        <authorList>
            <person name="Xia C."/>
            <person name="Wang M."/>
            <person name="Yin C."/>
            <person name="Cornejo O.E."/>
            <person name="Hulbert S.H."/>
            <person name="Chen X."/>
        </authorList>
    </citation>
    <scope>NUCLEOTIDE SEQUENCE [LARGE SCALE GENOMIC DNA]</scope>
    <source>
        <strain evidence="2">93-210</strain>
    </source>
</reference>
<keyword evidence="2" id="KW-1185">Reference proteome</keyword>
<sequence>MLIQLEYILSPFSLPKARSSLVRSLNHSSVAPKSWARSLHYKSHIQTSKLSDESLDNFQSVESSSSSDSVPTLTPSPASIWGITNLNVHRFSSSPSSHRPPTSLSIRRVRPRSTIPTTSAGNQQQGLPASGSNAEGNQQQATIVSLTAQVTESQSSVSQIVTVMKASPLFQDPPAPPTAVPNTHAPPPPPHLQPNPYQPPTNSQFEYLVRLEPLKIKDLWFSGDANQLISFLWHIRDFLRLRSTLFQSESCKPSEHKKRPSDTKNWYNTLLIENAQQQGKVDAYGDLDGVEFQHKYLISVMAFLDRLIFIFGDQFRKEKAKRALAQCKQKNSTIVDLLAGLPPEPVAGTPLPPLASQRPGAYPPQCQHRDPNAMEIDSTQMFPLTKSLLDSSRAICQAQNLCFRCLAPILPGVHTGSLNCPNPGVPNEKRQALVNCCQQNSPASVSSIQAQNPNPPLTYCQNHIPMDPSHFSSPAPPHVQPESTMDNHFQSAGFDELIFQVV</sequence>
<comment type="caution">
    <text evidence="1">The sequence shown here is derived from an EMBL/GenBank/DDBJ whole genome shotgun (WGS) entry which is preliminary data.</text>
</comment>
<evidence type="ECO:0000313" key="1">
    <source>
        <dbReference type="EMBL" id="KAI7961125.1"/>
    </source>
</evidence>
<protein>
    <submittedName>
        <fullName evidence="1">Uncharacterized protein</fullName>
    </submittedName>
</protein>
<dbReference type="Proteomes" id="UP001060170">
    <property type="component" value="Chromosome 2"/>
</dbReference>
<reference evidence="2" key="1">
    <citation type="journal article" date="2018" name="BMC Genomics">
        <title>Genomic insights into host adaptation between the wheat stripe rust pathogen (Puccinia striiformis f. sp. tritici) and the barley stripe rust pathogen (Puccinia striiformis f. sp. hordei).</title>
        <authorList>
            <person name="Xia C."/>
            <person name="Wang M."/>
            <person name="Yin C."/>
            <person name="Cornejo O.E."/>
            <person name="Hulbert S.H."/>
            <person name="Chen X."/>
        </authorList>
    </citation>
    <scope>NUCLEOTIDE SEQUENCE [LARGE SCALE GENOMIC DNA]</scope>
    <source>
        <strain evidence="2">93-210</strain>
    </source>
</reference>
<evidence type="ECO:0000313" key="2">
    <source>
        <dbReference type="Proteomes" id="UP001060170"/>
    </source>
</evidence>
<proteinExistence type="predicted"/>
<gene>
    <name evidence="1" type="ORF">MJO28_001614</name>
</gene>
<dbReference type="EMBL" id="CM045866">
    <property type="protein sequence ID" value="KAI7961125.1"/>
    <property type="molecule type" value="Genomic_DNA"/>
</dbReference>